<dbReference type="STRING" id="1157962.A0A250X2W2"/>
<dbReference type="Proteomes" id="UP000232323">
    <property type="component" value="Unassembled WGS sequence"/>
</dbReference>
<dbReference type="Pfam" id="PF13949">
    <property type="entry name" value="ALIX_LYPXL_bnd"/>
    <property type="match status" value="1"/>
</dbReference>
<evidence type="ECO:0000313" key="9">
    <source>
        <dbReference type="Proteomes" id="UP000232323"/>
    </source>
</evidence>
<dbReference type="PROSITE" id="PS51180">
    <property type="entry name" value="BRO1"/>
    <property type="match status" value="1"/>
</dbReference>
<comment type="subcellular location">
    <subcellularLocation>
        <location evidence="2">Cytoplasm</location>
    </subcellularLocation>
    <subcellularLocation>
        <location evidence="1">Endosome</location>
    </subcellularLocation>
</comment>
<dbReference type="PANTHER" id="PTHR23030:SF30">
    <property type="entry name" value="TYROSINE-PROTEIN PHOSPHATASE NON-RECEPTOR TYPE 23"/>
    <property type="match status" value="1"/>
</dbReference>
<gene>
    <name evidence="8" type="ORF">CEUSTIGMA_g4847.t1</name>
</gene>
<keyword evidence="3" id="KW-0963">Cytoplasm</keyword>
<protein>
    <recommendedName>
        <fullName evidence="7">BRO1 domain-containing protein</fullName>
    </recommendedName>
</protein>
<organism evidence="8 9">
    <name type="scientific">Chlamydomonas eustigma</name>
    <dbReference type="NCBI Taxonomy" id="1157962"/>
    <lineage>
        <taxon>Eukaryota</taxon>
        <taxon>Viridiplantae</taxon>
        <taxon>Chlorophyta</taxon>
        <taxon>core chlorophytes</taxon>
        <taxon>Chlorophyceae</taxon>
        <taxon>CS clade</taxon>
        <taxon>Chlamydomonadales</taxon>
        <taxon>Chlamydomonadaceae</taxon>
        <taxon>Chlamydomonas</taxon>
    </lineage>
</organism>
<dbReference type="EMBL" id="BEGY01000024">
    <property type="protein sequence ID" value="GAX77401.1"/>
    <property type="molecule type" value="Genomic_DNA"/>
</dbReference>
<evidence type="ECO:0000256" key="5">
    <source>
        <dbReference type="SAM" id="Coils"/>
    </source>
</evidence>
<accession>A0A250X2W2</accession>
<name>A0A250X2W2_9CHLO</name>
<evidence type="ECO:0000256" key="3">
    <source>
        <dbReference type="ARBA" id="ARBA00022490"/>
    </source>
</evidence>
<evidence type="ECO:0000256" key="1">
    <source>
        <dbReference type="ARBA" id="ARBA00004177"/>
    </source>
</evidence>
<dbReference type="InterPro" id="IPR025304">
    <property type="entry name" value="ALIX_V_dom"/>
</dbReference>
<feature type="coiled-coil region" evidence="5">
    <location>
        <begin position="446"/>
        <end position="473"/>
    </location>
</feature>
<evidence type="ECO:0000259" key="7">
    <source>
        <dbReference type="PROSITE" id="PS51180"/>
    </source>
</evidence>
<feature type="compositionally biased region" description="Polar residues" evidence="6">
    <location>
        <begin position="777"/>
        <end position="790"/>
    </location>
</feature>
<dbReference type="SMART" id="SM01041">
    <property type="entry name" value="BRO1"/>
    <property type="match status" value="1"/>
</dbReference>
<dbReference type="Pfam" id="PF03097">
    <property type="entry name" value="BRO1"/>
    <property type="match status" value="1"/>
</dbReference>
<keyword evidence="4" id="KW-0967">Endosome</keyword>
<dbReference type="InterPro" id="IPR004328">
    <property type="entry name" value="BRO1_dom"/>
</dbReference>
<feature type="compositionally biased region" description="Low complexity" evidence="6">
    <location>
        <begin position="791"/>
        <end position="840"/>
    </location>
</feature>
<feature type="compositionally biased region" description="Low complexity" evidence="6">
    <location>
        <begin position="866"/>
        <end position="881"/>
    </location>
</feature>
<evidence type="ECO:0000313" key="8">
    <source>
        <dbReference type="EMBL" id="GAX77401.1"/>
    </source>
</evidence>
<dbReference type="GO" id="GO:0043328">
    <property type="term" value="P:protein transport to vacuole involved in ubiquitin-dependent protein catabolic process via the multivesicular body sorting pathway"/>
    <property type="evidence" value="ECO:0007669"/>
    <property type="project" value="TreeGrafter"/>
</dbReference>
<reference evidence="8 9" key="1">
    <citation type="submission" date="2017-08" db="EMBL/GenBank/DDBJ databases">
        <title>Acidophilic green algal genome provides insights into adaptation to an acidic environment.</title>
        <authorList>
            <person name="Hirooka S."/>
            <person name="Hirose Y."/>
            <person name="Kanesaki Y."/>
            <person name="Higuchi S."/>
            <person name="Fujiwara T."/>
            <person name="Onuma R."/>
            <person name="Era A."/>
            <person name="Ohbayashi R."/>
            <person name="Uzuka A."/>
            <person name="Nozaki H."/>
            <person name="Yoshikawa H."/>
            <person name="Miyagishima S.Y."/>
        </authorList>
    </citation>
    <scope>NUCLEOTIDE SEQUENCE [LARGE SCALE GENOMIC DNA]</scope>
    <source>
        <strain evidence="8 9">NIES-2499</strain>
    </source>
</reference>
<dbReference type="CDD" id="cd09246">
    <property type="entry name" value="BRO1_Alix_like_1"/>
    <property type="match status" value="1"/>
</dbReference>
<feature type="compositionally biased region" description="Pro residues" evidence="6">
    <location>
        <begin position="841"/>
        <end position="865"/>
    </location>
</feature>
<dbReference type="InterPro" id="IPR038499">
    <property type="entry name" value="BRO1_sf"/>
</dbReference>
<keyword evidence="5" id="KW-0175">Coiled coil</keyword>
<feature type="compositionally biased region" description="Low complexity" evidence="6">
    <location>
        <begin position="760"/>
        <end position="769"/>
    </location>
</feature>
<dbReference type="AlphaFoldDB" id="A0A250X2W2"/>
<dbReference type="Gene3D" id="1.20.140.50">
    <property type="entry name" value="alix/aip1 like domains"/>
    <property type="match status" value="1"/>
</dbReference>
<dbReference type="Gene3D" id="1.20.120.560">
    <property type="entry name" value="alix/aip1 in complex with the ypdl late domain"/>
    <property type="match status" value="1"/>
</dbReference>
<feature type="compositionally biased region" description="Pro residues" evidence="6">
    <location>
        <begin position="747"/>
        <end position="759"/>
    </location>
</feature>
<comment type="caution">
    <text evidence="8">The sequence shown here is derived from an EMBL/GenBank/DDBJ whole genome shotgun (WGS) entry which is preliminary data.</text>
</comment>
<dbReference type="GO" id="GO:0005768">
    <property type="term" value="C:endosome"/>
    <property type="evidence" value="ECO:0007669"/>
    <property type="project" value="UniProtKB-SubCell"/>
</dbReference>
<sequence length="930" mass="102908">MKTAKSVMLALQCKHTEVVDVKGPLLSYIRATYSDKEADDAAEDLTMIQQLRSEATSIVTGGTPGLKEAQAKYLRCLAAIETRFPISKDKGQAQVNFTWCDAFQPKKKATQANIHFEKAALMFNLGAVMSQIAIACDRSTGDGLKQACQLFQEGSGIYSLIRENECIKLDNPKPMDLTVEVITLLEKLMLTQAQECFYHKAVVDKKSASVVARLARQLAVMYSEVERLFTAPALQQHLDKSWLAHAQMKASIYDVETLIQVAKTYQGEEKINYEISVLQEAFKRVQATKKICKGISNQMYESVSKVQDSIQSSLTKAEKDNSSVYLQRVPPFMDLPSTAGALLVKLAIPSCLEPVVSEVLFASLIPDSSAKALSKYTEMVDSKSRSLMDKLATATDNARLKLKEVDLPDMLEALDNKTPLSLPEALRRELEEIESIGGLNHLKGILTEVGQLRESLERDMQQCSQELDNDAQQDAEARAKYGEAWRTPAAATMAKPYWDKVATFRSTLQRAGDSDQSVISRLKGQEEAFASLTISNALNKMPRLEAPMVNMGPEDPVVLVANLRRNLKTLETLAAERAGIEEAIKEMKQKDNVLPKLMATVPQSHEALFASEMKKYDGLEEDVNRNLEFQGKVLTEVEANAMAFQNIFDVNGWRKSCEGAAAGMRESSKTFRELLDHLSEGLRFYLGTSEVVRRCLQECQDFVFTRGVQRDEVKQDLERQKQQMESDQLARQLSTASLHPGAGVPAAYPPPPGLPPPLAPAAAPAYAQPSYPPPHNMTASSTHPSAQQYTSAPAAAPNQSSPTYSPPAQYQQQQHNQYAPQQQQYQGYAPPQLHSSGQSQPSPPYQQYAPPPPPQQLYGAPPPAPAQHQQYVPPPQQYQHPGAPTAPQYSAPPVAPQNQGYQPQQYPPQQPPPQNYGQYYGQQNGYGQPY</sequence>
<evidence type="ECO:0000256" key="4">
    <source>
        <dbReference type="ARBA" id="ARBA00022753"/>
    </source>
</evidence>
<feature type="region of interest" description="Disordered" evidence="6">
    <location>
        <begin position="740"/>
        <end position="930"/>
    </location>
</feature>
<proteinExistence type="predicted"/>
<feature type="compositionally biased region" description="Low complexity" evidence="6">
    <location>
        <begin position="915"/>
        <end position="930"/>
    </location>
</feature>
<evidence type="ECO:0000256" key="2">
    <source>
        <dbReference type="ARBA" id="ARBA00004496"/>
    </source>
</evidence>
<keyword evidence="9" id="KW-1185">Reference proteome</keyword>
<dbReference type="OrthoDB" id="64867at2759"/>
<feature type="compositionally biased region" description="Pro residues" evidence="6">
    <location>
        <begin position="905"/>
        <end position="914"/>
    </location>
</feature>
<feature type="domain" description="BRO1" evidence="7">
    <location>
        <begin position="7"/>
        <end position="398"/>
    </location>
</feature>
<dbReference type="Gene3D" id="1.25.40.280">
    <property type="entry name" value="alix/aip1 like domains"/>
    <property type="match status" value="1"/>
</dbReference>
<dbReference type="PANTHER" id="PTHR23030">
    <property type="entry name" value="PCD6 INTERACTING PROTEIN-RELATED"/>
    <property type="match status" value="1"/>
</dbReference>
<evidence type="ECO:0000256" key="6">
    <source>
        <dbReference type="SAM" id="MobiDB-lite"/>
    </source>
</evidence>